<dbReference type="EMBL" id="JBIHSE010000001">
    <property type="protein sequence ID" value="MFH0271290.1"/>
    <property type="molecule type" value="Genomic_DNA"/>
</dbReference>
<gene>
    <name evidence="2" type="ORF">ACGRHZ_08090</name>
</gene>
<feature type="signal peptide" evidence="1">
    <location>
        <begin position="1"/>
        <end position="23"/>
    </location>
</feature>
<accession>A0ABW7J6R7</accession>
<protein>
    <submittedName>
        <fullName evidence="2">Uncharacterized protein</fullName>
    </submittedName>
</protein>
<organism evidence="2 3">
    <name type="scientific">Vibrio jasicida</name>
    <dbReference type="NCBI Taxonomy" id="766224"/>
    <lineage>
        <taxon>Bacteria</taxon>
        <taxon>Pseudomonadati</taxon>
        <taxon>Pseudomonadota</taxon>
        <taxon>Gammaproteobacteria</taxon>
        <taxon>Vibrionales</taxon>
        <taxon>Vibrionaceae</taxon>
        <taxon>Vibrio</taxon>
    </lineage>
</organism>
<dbReference type="Proteomes" id="UP001607221">
    <property type="component" value="Unassembled WGS sequence"/>
</dbReference>
<feature type="chain" id="PRO_5045695187" evidence="1">
    <location>
        <begin position="24"/>
        <end position="172"/>
    </location>
</feature>
<comment type="caution">
    <text evidence="2">The sequence shown here is derived from an EMBL/GenBank/DDBJ whole genome shotgun (WGS) entry which is preliminary data.</text>
</comment>
<evidence type="ECO:0000313" key="3">
    <source>
        <dbReference type="Proteomes" id="UP001607221"/>
    </source>
</evidence>
<reference evidence="2 3" key="1">
    <citation type="submission" date="2024-10" db="EMBL/GenBank/DDBJ databases">
        <authorList>
            <person name="Yibar A."/>
            <person name="Saticioglu I.B."/>
            <person name="Duman M."/>
            <person name="Ajmi N."/>
            <person name="Gurler F."/>
            <person name="Ay H."/>
            <person name="Onuk E."/>
            <person name="Guler S."/>
            <person name="Romalde J.L."/>
        </authorList>
    </citation>
    <scope>NUCLEOTIDE SEQUENCE [LARGE SCALE GENOMIC DNA]</scope>
    <source>
        <strain evidence="2 3">1-TCBS-A</strain>
    </source>
</reference>
<keyword evidence="3" id="KW-1185">Reference proteome</keyword>
<evidence type="ECO:0000256" key="1">
    <source>
        <dbReference type="SAM" id="SignalP"/>
    </source>
</evidence>
<name>A0ABW7J6R7_9VIBR</name>
<dbReference type="RefSeq" id="WP_237304256.1">
    <property type="nucleotide sequence ID" value="NZ_JBIHSE010000001.1"/>
</dbReference>
<evidence type="ECO:0000313" key="2">
    <source>
        <dbReference type="EMBL" id="MFH0271290.1"/>
    </source>
</evidence>
<sequence length="172" mass="18129">MKLNTFFLMGATAIAMSSGTANAEEANAEVIWSGLIGSSVPSDNLTITGEGGGEIASGTLFIENDGKFTSTEVILEARDYDSALETVGDRQPLATWSYISAQVMMGGSMSYEADVAVTDQLSGTTFTKGNFDELQTSVVALTIKNEQPITDIEVKGEGQVSVQMTASYEDGL</sequence>
<keyword evidence="1" id="KW-0732">Signal</keyword>
<proteinExistence type="predicted"/>